<comment type="caution">
    <text evidence="1">The sequence shown here is derived from an EMBL/GenBank/DDBJ whole genome shotgun (WGS) entry which is preliminary data.</text>
</comment>
<proteinExistence type="predicted"/>
<sequence>MDIKDIESGTSHIANEVLLLLCNDRKWHDSWVDYVAFIKTSDFYDRWPHKAVDLMAVDLFYRMHDAGALDGLGEDAILADHFYAAGRAVIHTVRDAVNDGRLPF</sequence>
<name>A0ABD4W4P4_BIFPS</name>
<dbReference type="RefSeq" id="WP_271734478.1">
    <property type="nucleotide sequence ID" value="NZ_JAQKQY010000001.1"/>
</dbReference>
<evidence type="ECO:0000313" key="1">
    <source>
        <dbReference type="EMBL" id="MDB6490624.1"/>
    </source>
</evidence>
<dbReference type="Proteomes" id="UP001212008">
    <property type="component" value="Unassembled WGS sequence"/>
</dbReference>
<protein>
    <submittedName>
        <fullName evidence="1">Uncharacterized protein</fullName>
    </submittedName>
</protein>
<evidence type="ECO:0000313" key="2">
    <source>
        <dbReference type="Proteomes" id="UP001212008"/>
    </source>
</evidence>
<gene>
    <name evidence="1" type="ORF">PMN70_00130</name>
</gene>
<accession>A0ABD4W4P4</accession>
<reference evidence="1 2" key="1">
    <citation type="submission" date="2023-01" db="EMBL/GenBank/DDBJ databases">
        <title>Human gut microbiome strain richness.</title>
        <authorList>
            <person name="Chen-Liaw A."/>
        </authorList>
    </citation>
    <scope>NUCLEOTIDE SEQUENCE [LARGE SCALE GENOMIC DNA]</scope>
    <source>
        <strain evidence="1 2">RTP21311st1_C8_RTP21311_201001</strain>
    </source>
</reference>
<dbReference type="AlphaFoldDB" id="A0ABD4W4P4"/>
<organism evidence="1 2">
    <name type="scientific">Bifidobacterium pseudocatenulatum</name>
    <dbReference type="NCBI Taxonomy" id="28026"/>
    <lineage>
        <taxon>Bacteria</taxon>
        <taxon>Bacillati</taxon>
        <taxon>Actinomycetota</taxon>
        <taxon>Actinomycetes</taxon>
        <taxon>Bifidobacteriales</taxon>
        <taxon>Bifidobacteriaceae</taxon>
        <taxon>Bifidobacterium</taxon>
    </lineage>
</organism>
<dbReference type="EMBL" id="JAQKRA010000001">
    <property type="protein sequence ID" value="MDB6490624.1"/>
    <property type="molecule type" value="Genomic_DNA"/>
</dbReference>